<dbReference type="InterPro" id="IPR003492">
    <property type="entry name" value="Battenin_disease_Cln3"/>
</dbReference>
<feature type="transmembrane region" description="Helical" evidence="8">
    <location>
        <begin position="195"/>
        <end position="215"/>
    </location>
</feature>
<feature type="transmembrane region" description="Helical" evidence="8">
    <location>
        <begin position="76"/>
        <end position="99"/>
    </location>
</feature>
<evidence type="ECO:0000256" key="3">
    <source>
        <dbReference type="ARBA" id="ARBA00022448"/>
    </source>
</evidence>
<feature type="transmembrane region" description="Helical" evidence="8">
    <location>
        <begin position="347"/>
        <end position="363"/>
    </location>
</feature>
<feature type="transmembrane region" description="Helical" evidence="8">
    <location>
        <begin position="111"/>
        <end position="133"/>
    </location>
</feature>
<keyword evidence="7 8" id="KW-0472">Membrane</keyword>
<evidence type="ECO:0000313" key="9">
    <source>
        <dbReference type="EMBL" id="QBM87645.1"/>
    </source>
</evidence>
<feature type="transmembrane region" description="Helical" evidence="8">
    <location>
        <begin position="401"/>
        <end position="421"/>
    </location>
</feature>
<keyword evidence="3" id="KW-0813">Transport</keyword>
<dbReference type="STRING" id="2163413.A0A4P6XM75"/>
<gene>
    <name evidence="9" type="primary">MPUL0B08520</name>
    <name evidence="9" type="ORF">METSCH_B08520</name>
</gene>
<evidence type="ECO:0000256" key="6">
    <source>
        <dbReference type="ARBA" id="ARBA00022989"/>
    </source>
</evidence>
<dbReference type="PANTHER" id="PTHR10981:SF0">
    <property type="entry name" value="BATTENIN"/>
    <property type="match status" value="1"/>
</dbReference>
<feature type="transmembrane region" description="Helical" evidence="8">
    <location>
        <begin position="168"/>
        <end position="189"/>
    </location>
</feature>
<dbReference type="GO" id="GO:0051453">
    <property type="term" value="P:regulation of intracellular pH"/>
    <property type="evidence" value="ECO:0007669"/>
    <property type="project" value="TreeGrafter"/>
</dbReference>
<dbReference type="PIRSF" id="PIRSF015974">
    <property type="entry name" value="CLN3_BTN1"/>
    <property type="match status" value="1"/>
</dbReference>
<evidence type="ECO:0000313" key="10">
    <source>
        <dbReference type="Proteomes" id="UP000292447"/>
    </source>
</evidence>
<feature type="transmembrane region" description="Helical" evidence="8">
    <location>
        <begin position="227"/>
        <end position="246"/>
    </location>
</feature>
<feature type="transmembrane region" description="Helical" evidence="8">
    <location>
        <begin position="139"/>
        <end position="156"/>
    </location>
</feature>
<keyword evidence="5" id="KW-0029">Amino-acid transport</keyword>
<dbReference type="Proteomes" id="UP000292447">
    <property type="component" value="Chromosome II"/>
</dbReference>
<feature type="transmembrane region" description="Helical" evidence="8">
    <location>
        <begin position="375"/>
        <end position="395"/>
    </location>
</feature>
<evidence type="ECO:0000256" key="2">
    <source>
        <dbReference type="ARBA" id="ARBA00007467"/>
    </source>
</evidence>
<proteinExistence type="inferred from homology"/>
<sequence>MARSTSASTTSATPTETFSDLMSKFMTHSPLSDLTWKQKDTPAEYSLDATLYASQQQRALHILIFGFAMVSTDNRVFISFLVFGLLNNILYVVILTAAIDIVGYSVPKATVLLADIMPSLAIKLLAPFFIHAVPYKTRIFILVILSLFGMLCVGLSPKTSLHMKLGGIMMASLSSGLGEVSFLQLTHFYGEKQAIGGFSMGTGGAGIMGSFCFLAMTNILRMSSQSALLMFAAVPLGLPIMFFLVLPDNTTVARYHPFPEETNLAIDMDADFYPDSWVSHDIRRKWDMLILHVEESFRLLRPLIKPYMIPLCSVYIAEYVINQGISPTLLFSLNDLPRWLFRSYRDIYVAYGFVYQFGVFLSRSSVTFGFHFPKLYLLSLLQFFNVIIVLHQSLYDLPFTNIYPLMILILYEGLLGGLLYVNTFMSVSQNVRPEDREFSMACVGISDSFGIMIAGVLSIWLEMSLCTDQVRRGRDWCDVGA</sequence>
<evidence type="ECO:0000256" key="8">
    <source>
        <dbReference type="RuleBase" id="RU361113"/>
    </source>
</evidence>
<accession>A0A4P6XM75</accession>
<name>A0A4P6XM75_9ASCO</name>
<reference evidence="10" key="1">
    <citation type="submission" date="2019-03" db="EMBL/GenBank/DDBJ databases">
        <title>Snf2 controls pulcherriminic acid biosynthesis and connects pigmentation and antifungal activity of the yeast Metschnikowia pulcherrima.</title>
        <authorList>
            <person name="Gore-Lloyd D."/>
            <person name="Sumann I."/>
            <person name="Brachmann A.O."/>
            <person name="Schneeberger K."/>
            <person name="Ortiz-Merino R.A."/>
            <person name="Moreno-Beltran M."/>
            <person name="Schlaefli M."/>
            <person name="Kirner P."/>
            <person name="Santos Kron A."/>
            <person name="Wolfe K.H."/>
            <person name="Piel J."/>
            <person name="Ahrens C.H."/>
            <person name="Henk D."/>
            <person name="Freimoser F.M."/>
        </authorList>
    </citation>
    <scope>NUCLEOTIDE SEQUENCE [LARGE SCALE GENOMIC DNA]</scope>
    <source>
        <strain evidence="10">APC 1.2</strain>
    </source>
</reference>
<comment type="similarity">
    <text evidence="2 8">Belongs to the battenin family.</text>
</comment>
<comment type="subcellular location">
    <subcellularLocation>
        <location evidence="1">Endomembrane system</location>
        <topology evidence="1">Multi-pass membrane protein</topology>
    </subcellularLocation>
    <subcellularLocation>
        <location evidence="8">Vacuole membrane</location>
        <topology evidence="8">Multi-pass membrane protein</topology>
    </subcellularLocation>
</comment>
<dbReference type="AlphaFoldDB" id="A0A4P6XM75"/>
<dbReference type="PRINTS" id="PR01315">
    <property type="entry name" value="BATTENIN"/>
</dbReference>
<evidence type="ECO:0000256" key="7">
    <source>
        <dbReference type="ARBA" id="ARBA00023136"/>
    </source>
</evidence>
<protein>
    <recommendedName>
        <fullName evidence="8">Protein BTN</fullName>
    </recommendedName>
</protein>
<dbReference type="SUPFAM" id="SSF103473">
    <property type="entry name" value="MFS general substrate transporter"/>
    <property type="match status" value="1"/>
</dbReference>
<keyword evidence="6 8" id="KW-1133">Transmembrane helix</keyword>
<evidence type="ECO:0000256" key="4">
    <source>
        <dbReference type="ARBA" id="ARBA00022692"/>
    </source>
</evidence>
<evidence type="ECO:0000256" key="1">
    <source>
        <dbReference type="ARBA" id="ARBA00004127"/>
    </source>
</evidence>
<dbReference type="PANTHER" id="PTHR10981">
    <property type="entry name" value="BATTENIN"/>
    <property type="match status" value="1"/>
</dbReference>
<keyword evidence="10" id="KW-1185">Reference proteome</keyword>
<keyword evidence="8" id="KW-0926">Vacuole</keyword>
<dbReference type="Pfam" id="PF02487">
    <property type="entry name" value="CLN3"/>
    <property type="match status" value="1"/>
</dbReference>
<dbReference type="GO" id="GO:0006865">
    <property type="term" value="P:amino acid transport"/>
    <property type="evidence" value="ECO:0007669"/>
    <property type="project" value="UniProtKB-KW"/>
</dbReference>
<evidence type="ECO:0000256" key="5">
    <source>
        <dbReference type="ARBA" id="ARBA00022970"/>
    </source>
</evidence>
<keyword evidence="4 8" id="KW-0812">Transmembrane</keyword>
<dbReference type="InterPro" id="IPR018460">
    <property type="entry name" value="Battenin_disease_Cln3_subgr"/>
</dbReference>
<dbReference type="InterPro" id="IPR036259">
    <property type="entry name" value="MFS_trans_sf"/>
</dbReference>
<feature type="transmembrane region" description="Helical" evidence="8">
    <location>
        <begin position="441"/>
        <end position="461"/>
    </location>
</feature>
<dbReference type="EMBL" id="CP034457">
    <property type="protein sequence ID" value="QBM87645.1"/>
    <property type="molecule type" value="Genomic_DNA"/>
</dbReference>
<dbReference type="GO" id="GO:0005774">
    <property type="term" value="C:vacuolar membrane"/>
    <property type="evidence" value="ECO:0007669"/>
    <property type="project" value="UniProtKB-SubCell"/>
</dbReference>
<dbReference type="GO" id="GO:0012505">
    <property type="term" value="C:endomembrane system"/>
    <property type="evidence" value="ECO:0007669"/>
    <property type="project" value="UniProtKB-SubCell"/>
</dbReference>
<organism evidence="9 10">
    <name type="scientific">Metschnikowia aff. pulcherrima</name>
    <dbReference type="NCBI Taxonomy" id="2163413"/>
    <lineage>
        <taxon>Eukaryota</taxon>
        <taxon>Fungi</taxon>
        <taxon>Dikarya</taxon>
        <taxon>Ascomycota</taxon>
        <taxon>Saccharomycotina</taxon>
        <taxon>Pichiomycetes</taxon>
        <taxon>Metschnikowiaceae</taxon>
        <taxon>Metschnikowia</taxon>
    </lineage>
</organism>